<dbReference type="FunCoup" id="A0A482WJ90">
    <property type="interactions" value="532"/>
</dbReference>
<evidence type="ECO:0000256" key="11">
    <source>
        <dbReference type="SAM" id="MobiDB-lite"/>
    </source>
</evidence>
<keyword evidence="8 12" id="KW-0472">Membrane</keyword>
<dbReference type="OrthoDB" id="2285710at2759"/>
<accession>A0A482WJ90</accession>
<dbReference type="InterPro" id="IPR019153">
    <property type="entry name" value="DDRGK_dom-contain"/>
</dbReference>
<keyword evidence="4 12" id="KW-0812">Transmembrane</keyword>
<evidence type="ECO:0000256" key="5">
    <source>
        <dbReference type="ARBA" id="ARBA00022786"/>
    </source>
</evidence>
<comment type="function">
    <text evidence="9">Substrate adapter for ufmylation, the covalent attachment of the ubiquitin-like modifier UFM1 to substrate proteins. Required for ufmylation of Atg9; protects the nervous system during aging, possibly by stabilizing Atg9 and supporting its function.</text>
</comment>
<comment type="similarity">
    <text evidence="2">Belongs to the DDRGK1 family.</text>
</comment>
<reference evidence="13 14" key="1">
    <citation type="journal article" date="2017" name="Gigascience">
        <title>Genome sequence of the small brown planthopper, Laodelphax striatellus.</title>
        <authorList>
            <person name="Zhu J."/>
            <person name="Jiang F."/>
            <person name="Wang X."/>
            <person name="Yang P."/>
            <person name="Bao Y."/>
            <person name="Zhao W."/>
            <person name="Wang W."/>
            <person name="Lu H."/>
            <person name="Wang Q."/>
            <person name="Cui N."/>
            <person name="Li J."/>
            <person name="Chen X."/>
            <person name="Luo L."/>
            <person name="Yu J."/>
            <person name="Kang L."/>
            <person name="Cui F."/>
        </authorList>
    </citation>
    <scope>NUCLEOTIDE SEQUENCE [LARGE SCALE GENOMIC DNA]</scope>
    <source>
        <strain evidence="13">Lst14</strain>
    </source>
</reference>
<dbReference type="PANTHER" id="PTHR48176:SF1">
    <property type="entry name" value="DDRGK DOMAIN-CONTAINING PROTEIN 1"/>
    <property type="match status" value="1"/>
</dbReference>
<dbReference type="GO" id="GO:0044389">
    <property type="term" value="F:ubiquitin-like protein ligase binding"/>
    <property type="evidence" value="ECO:0007669"/>
    <property type="project" value="TreeGrafter"/>
</dbReference>
<comment type="subunit">
    <text evidence="10">Interacts with Atg9; the interaction is transient.</text>
</comment>
<dbReference type="SMR" id="A0A482WJ90"/>
<evidence type="ECO:0000256" key="9">
    <source>
        <dbReference type="ARBA" id="ARBA00049608"/>
    </source>
</evidence>
<evidence type="ECO:0000256" key="8">
    <source>
        <dbReference type="ARBA" id="ARBA00023136"/>
    </source>
</evidence>
<dbReference type="Gene3D" id="1.10.10.10">
    <property type="entry name" value="Winged helix-like DNA-binding domain superfamily/Winged helix DNA-binding domain"/>
    <property type="match status" value="1"/>
</dbReference>
<sequence length="280" mass="32027">MDLTILLAIASGFILIVLFAILFKHRKGGSAQPEARQQPAGGPRRAVGARNTRARLRAAAGREEEDEDEAAGPARPAEDLDADGKIGAKKRAKLEAKAERKVMREALEKEREEKKKRQEKQDEERRKADEKEKAEEEKRLKEEERIREEKIRKEHEEYLKMKAAFVVEEEGFDETLEDDEGNLLKEFVKYIKENKVVVLEDLAAHFKMKTQTVIDRINDFLADGILTGVTDDRGKFIYISQEELEKVAKFVKQRGRVSIVELVENSNNLIDLTPRISVTT</sequence>
<evidence type="ECO:0000256" key="3">
    <source>
        <dbReference type="ARBA" id="ARBA00018218"/>
    </source>
</evidence>
<keyword evidence="7 12" id="KW-1133">Transmembrane helix</keyword>
<feature type="compositionally biased region" description="Basic and acidic residues" evidence="11">
    <location>
        <begin position="76"/>
        <end position="86"/>
    </location>
</feature>
<dbReference type="Pfam" id="PF09756">
    <property type="entry name" value="DDRGK"/>
    <property type="match status" value="1"/>
</dbReference>
<organism evidence="13 14">
    <name type="scientific">Laodelphax striatellus</name>
    <name type="common">Small brown planthopper</name>
    <name type="synonym">Delphax striatella</name>
    <dbReference type="NCBI Taxonomy" id="195883"/>
    <lineage>
        <taxon>Eukaryota</taxon>
        <taxon>Metazoa</taxon>
        <taxon>Ecdysozoa</taxon>
        <taxon>Arthropoda</taxon>
        <taxon>Hexapoda</taxon>
        <taxon>Insecta</taxon>
        <taxon>Pterygota</taxon>
        <taxon>Neoptera</taxon>
        <taxon>Paraneoptera</taxon>
        <taxon>Hemiptera</taxon>
        <taxon>Auchenorrhyncha</taxon>
        <taxon>Fulgoroidea</taxon>
        <taxon>Delphacidae</taxon>
        <taxon>Criomorphinae</taxon>
        <taxon>Laodelphax</taxon>
    </lineage>
</organism>
<feature type="region of interest" description="Disordered" evidence="11">
    <location>
        <begin position="106"/>
        <end position="143"/>
    </location>
</feature>
<dbReference type="InParanoid" id="A0A482WJ90"/>
<dbReference type="FunFam" id="1.10.10.10:FF:000143">
    <property type="entry name" value="DDRGK domain-containing protein 1"/>
    <property type="match status" value="1"/>
</dbReference>
<evidence type="ECO:0000256" key="4">
    <source>
        <dbReference type="ARBA" id="ARBA00022692"/>
    </source>
</evidence>
<proteinExistence type="inferred from homology"/>
<evidence type="ECO:0000256" key="1">
    <source>
        <dbReference type="ARBA" id="ARBA00004389"/>
    </source>
</evidence>
<dbReference type="InterPro" id="IPR050899">
    <property type="entry name" value="DDRGK_domain-containing"/>
</dbReference>
<dbReference type="PANTHER" id="PTHR48176">
    <property type="entry name" value="DDRGK DOMAIN-CONTAINING PROTEIN 1"/>
    <property type="match status" value="1"/>
</dbReference>
<evidence type="ECO:0000256" key="2">
    <source>
        <dbReference type="ARBA" id="ARBA00009829"/>
    </source>
</evidence>
<keyword evidence="14" id="KW-1185">Reference proteome</keyword>
<feature type="transmembrane region" description="Helical" evidence="12">
    <location>
        <begin position="6"/>
        <end position="23"/>
    </location>
</feature>
<dbReference type="EMBL" id="QKKF02034128">
    <property type="protein sequence ID" value="RZF33400.1"/>
    <property type="molecule type" value="Genomic_DNA"/>
</dbReference>
<feature type="region of interest" description="Disordered" evidence="11">
    <location>
        <begin position="29"/>
        <end position="91"/>
    </location>
</feature>
<comment type="subcellular location">
    <subcellularLocation>
        <location evidence="1">Endoplasmic reticulum membrane</location>
        <topology evidence="1">Single-pass membrane protein</topology>
    </subcellularLocation>
</comment>
<dbReference type="InterPro" id="IPR036388">
    <property type="entry name" value="WH-like_DNA-bd_sf"/>
</dbReference>
<evidence type="ECO:0000256" key="12">
    <source>
        <dbReference type="SAM" id="Phobius"/>
    </source>
</evidence>
<dbReference type="STRING" id="195883.A0A482WJ90"/>
<keyword evidence="5" id="KW-0833">Ubl conjugation pathway</keyword>
<keyword evidence="6" id="KW-0256">Endoplasmic reticulum</keyword>
<dbReference type="AlphaFoldDB" id="A0A482WJ90"/>
<dbReference type="GO" id="GO:0005789">
    <property type="term" value="C:endoplasmic reticulum membrane"/>
    <property type="evidence" value="ECO:0007669"/>
    <property type="project" value="UniProtKB-SubCell"/>
</dbReference>
<evidence type="ECO:0000313" key="14">
    <source>
        <dbReference type="Proteomes" id="UP000291343"/>
    </source>
</evidence>
<dbReference type="Proteomes" id="UP000291343">
    <property type="component" value="Unassembled WGS sequence"/>
</dbReference>
<dbReference type="SMART" id="SM01128">
    <property type="entry name" value="DDRGK"/>
    <property type="match status" value="1"/>
</dbReference>
<evidence type="ECO:0000256" key="6">
    <source>
        <dbReference type="ARBA" id="ARBA00022824"/>
    </source>
</evidence>
<protein>
    <recommendedName>
        <fullName evidence="3">DDRGK domain-containing protein 1</fullName>
    </recommendedName>
</protein>
<dbReference type="SUPFAM" id="SSF46785">
    <property type="entry name" value="Winged helix' DNA-binding domain"/>
    <property type="match status" value="1"/>
</dbReference>
<evidence type="ECO:0000313" key="13">
    <source>
        <dbReference type="EMBL" id="RZF33400.1"/>
    </source>
</evidence>
<evidence type="ECO:0000256" key="7">
    <source>
        <dbReference type="ARBA" id="ARBA00022989"/>
    </source>
</evidence>
<dbReference type="InterPro" id="IPR036390">
    <property type="entry name" value="WH_DNA-bd_sf"/>
</dbReference>
<name>A0A482WJ90_LAOST</name>
<comment type="caution">
    <text evidence="13">The sequence shown here is derived from an EMBL/GenBank/DDBJ whole genome shotgun (WGS) entry which is preliminary data.</text>
</comment>
<gene>
    <name evidence="13" type="ORF">LSTR_LSTR015361</name>
</gene>
<evidence type="ECO:0000256" key="10">
    <source>
        <dbReference type="ARBA" id="ARBA00049687"/>
    </source>
</evidence>